<keyword evidence="10" id="KW-0915">Sodium</keyword>
<evidence type="ECO:0000256" key="1">
    <source>
        <dbReference type="ARBA" id="ARBA00004651"/>
    </source>
</evidence>
<keyword evidence="12" id="KW-1185">Reference proteome</keyword>
<dbReference type="HAMAP" id="MF_00454">
    <property type="entry name" value="FluC"/>
    <property type="match status" value="1"/>
</dbReference>
<feature type="transmembrane region" description="Helical" evidence="10">
    <location>
        <begin position="94"/>
        <end position="115"/>
    </location>
</feature>
<protein>
    <recommendedName>
        <fullName evidence="10">Fluoride-specific ion channel FluC</fullName>
    </recommendedName>
</protein>
<feature type="transmembrane region" description="Helical" evidence="10">
    <location>
        <begin position="29"/>
        <end position="48"/>
    </location>
</feature>
<evidence type="ECO:0000256" key="10">
    <source>
        <dbReference type="HAMAP-Rule" id="MF_00454"/>
    </source>
</evidence>
<dbReference type="EMBL" id="JBAWSY010000003">
    <property type="protein sequence ID" value="MEI4769279.1"/>
    <property type="molecule type" value="Genomic_DNA"/>
</dbReference>
<organism evidence="11 12">
    <name type="scientific">Psychrobacillus mangrovi</name>
    <dbReference type="NCBI Taxonomy" id="3117745"/>
    <lineage>
        <taxon>Bacteria</taxon>
        <taxon>Bacillati</taxon>
        <taxon>Bacillota</taxon>
        <taxon>Bacilli</taxon>
        <taxon>Bacillales</taxon>
        <taxon>Bacillaceae</taxon>
        <taxon>Psychrobacillus</taxon>
    </lineage>
</organism>
<keyword evidence="10" id="KW-0406">Ion transport</keyword>
<keyword evidence="2 10" id="KW-1003">Cell membrane</keyword>
<evidence type="ECO:0000256" key="4">
    <source>
        <dbReference type="ARBA" id="ARBA00022989"/>
    </source>
</evidence>
<sequence length="121" mass="12946">MAYLLVGVAGALGALLRYIIGFLLFTDSIFPFATLAINLIGCYILAYLSSVALPKSRLPLTLQSAITTGFLGAFTTFSAFSLETVELVNRGETLLSIVYVLISMVGGILMSKLGWKSEVSK</sequence>
<keyword evidence="10" id="KW-0479">Metal-binding</keyword>
<keyword evidence="3 10" id="KW-0812">Transmembrane</keyword>
<evidence type="ECO:0000256" key="3">
    <source>
        <dbReference type="ARBA" id="ARBA00022692"/>
    </source>
</evidence>
<dbReference type="Pfam" id="PF02537">
    <property type="entry name" value="CRCB"/>
    <property type="match status" value="1"/>
</dbReference>
<dbReference type="InterPro" id="IPR003691">
    <property type="entry name" value="FluC"/>
</dbReference>
<name>A0ABU8F2N6_9BACI</name>
<comment type="subcellular location">
    <subcellularLocation>
        <location evidence="1 10">Cell membrane</location>
        <topology evidence="1 10">Multi-pass membrane protein</topology>
    </subcellularLocation>
</comment>
<keyword evidence="6 10" id="KW-0407">Ion channel</keyword>
<dbReference type="NCBIfam" id="TIGR00494">
    <property type="entry name" value="crcB"/>
    <property type="match status" value="1"/>
</dbReference>
<reference evidence="11 12" key="1">
    <citation type="submission" date="2024-01" db="EMBL/GenBank/DDBJ databases">
        <title>Seven novel Bacillus-like species.</title>
        <authorList>
            <person name="Liu G."/>
        </authorList>
    </citation>
    <scope>NUCLEOTIDE SEQUENCE [LARGE SCALE GENOMIC DNA]</scope>
    <source>
        <strain evidence="11 12">FJAT-51614</strain>
    </source>
</reference>
<evidence type="ECO:0000256" key="7">
    <source>
        <dbReference type="ARBA" id="ARBA00035120"/>
    </source>
</evidence>
<comment type="caution">
    <text evidence="11">The sequence shown here is derived from an EMBL/GenBank/DDBJ whole genome shotgun (WGS) entry which is preliminary data.</text>
</comment>
<evidence type="ECO:0000313" key="11">
    <source>
        <dbReference type="EMBL" id="MEI4769279.1"/>
    </source>
</evidence>
<keyword evidence="5 10" id="KW-0472">Membrane</keyword>
<feature type="binding site" evidence="10">
    <location>
        <position position="72"/>
    </location>
    <ligand>
        <name>Na(+)</name>
        <dbReference type="ChEBI" id="CHEBI:29101"/>
        <note>structural</note>
    </ligand>
</feature>
<keyword evidence="4 10" id="KW-1133">Transmembrane helix</keyword>
<comment type="similarity">
    <text evidence="7 10">Belongs to the fluoride channel Fluc/FEX (TC 1.A.43) family.</text>
</comment>
<evidence type="ECO:0000256" key="5">
    <source>
        <dbReference type="ARBA" id="ARBA00023136"/>
    </source>
</evidence>
<feature type="transmembrane region" description="Helical" evidence="10">
    <location>
        <begin position="60"/>
        <end position="82"/>
    </location>
</feature>
<proteinExistence type="inferred from homology"/>
<evidence type="ECO:0000256" key="2">
    <source>
        <dbReference type="ARBA" id="ARBA00022475"/>
    </source>
</evidence>
<accession>A0ABU8F2N6</accession>
<feature type="binding site" evidence="10">
    <location>
        <position position="75"/>
    </location>
    <ligand>
        <name>Na(+)</name>
        <dbReference type="ChEBI" id="CHEBI:29101"/>
        <note>structural</note>
    </ligand>
</feature>
<evidence type="ECO:0000313" key="12">
    <source>
        <dbReference type="Proteomes" id="UP001364890"/>
    </source>
</evidence>
<dbReference type="PANTHER" id="PTHR28259:SF1">
    <property type="entry name" value="FLUORIDE EXPORT PROTEIN 1-RELATED"/>
    <property type="match status" value="1"/>
</dbReference>
<dbReference type="Proteomes" id="UP001364890">
    <property type="component" value="Unassembled WGS sequence"/>
</dbReference>
<comment type="catalytic activity">
    <reaction evidence="8">
        <text>fluoride(in) = fluoride(out)</text>
        <dbReference type="Rhea" id="RHEA:76159"/>
        <dbReference type="ChEBI" id="CHEBI:17051"/>
    </reaction>
    <physiologicalReaction direction="left-to-right" evidence="8">
        <dbReference type="Rhea" id="RHEA:76160"/>
    </physiologicalReaction>
</comment>
<comment type="activity regulation">
    <text evidence="10">Na(+) is not transported, but it plays an essential structural role and its presence is essential for fluoride channel function.</text>
</comment>
<evidence type="ECO:0000256" key="8">
    <source>
        <dbReference type="ARBA" id="ARBA00035585"/>
    </source>
</evidence>
<evidence type="ECO:0000256" key="6">
    <source>
        <dbReference type="ARBA" id="ARBA00023303"/>
    </source>
</evidence>
<comment type="function">
    <text evidence="9 10">Fluoride-specific ion channel. Important for reducing fluoride concentration in the cell, thus reducing its toxicity.</text>
</comment>
<evidence type="ECO:0000256" key="9">
    <source>
        <dbReference type="ARBA" id="ARBA00049940"/>
    </source>
</evidence>
<keyword evidence="10" id="KW-0813">Transport</keyword>
<dbReference type="PANTHER" id="PTHR28259">
    <property type="entry name" value="FLUORIDE EXPORT PROTEIN 1-RELATED"/>
    <property type="match status" value="1"/>
</dbReference>
<dbReference type="RefSeq" id="WP_336496840.1">
    <property type="nucleotide sequence ID" value="NZ_JBAWSY010000003.1"/>
</dbReference>
<gene>
    <name evidence="10 11" type="primary">crcB</name>
    <name evidence="10" type="synonym">fluC</name>
    <name evidence="11" type="ORF">WAX74_06425</name>
</gene>